<dbReference type="GO" id="GO:0016705">
    <property type="term" value="F:oxidoreductase activity, acting on paired donors, with incorporation or reduction of molecular oxygen"/>
    <property type="evidence" value="ECO:0007669"/>
    <property type="project" value="InterPro"/>
</dbReference>
<protein>
    <submittedName>
        <fullName evidence="9">UbiH/UbiF family hydroxylase</fullName>
    </submittedName>
</protein>
<dbReference type="InterPro" id="IPR051205">
    <property type="entry name" value="UbiH/COQ6_monooxygenase"/>
</dbReference>
<dbReference type="GO" id="GO:0004497">
    <property type="term" value="F:monooxygenase activity"/>
    <property type="evidence" value="ECO:0007669"/>
    <property type="project" value="UniProtKB-KW"/>
</dbReference>
<accession>A0A942DYQ0</accession>
<dbReference type="PANTHER" id="PTHR43876">
    <property type="entry name" value="UBIQUINONE BIOSYNTHESIS MONOOXYGENASE COQ6, MITOCHONDRIAL"/>
    <property type="match status" value="1"/>
</dbReference>
<comment type="similarity">
    <text evidence="3">Belongs to the UbiH/COQ6 family.</text>
</comment>
<organism evidence="9 10">
    <name type="scientific">Pseudaminobacter soli</name>
    <name type="common">ex Zhang et al. 2022</name>
    <dbReference type="NCBI Taxonomy" id="2831468"/>
    <lineage>
        <taxon>Bacteria</taxon>
        <taxon>Pseudomonadati</taxon>
        <taxon>Pseudomonadota</taxon>
        <taxon>Alphaproteobacteria</taxon>
        <taxon>Hyphomicrobiales</taxon>
        <taxon>Phyllobacteriaceae</taxon>
        <taxon>Pseudaminobacter</taxon>
    </lineage>
</organism>
<proteinExistence type="inferred from homology"/>
<dbReference type="GO" id="GO:0071949">
    <property type="term" value="F:FAD binding"/>
    <property type="evidence" value="ECO:0007669"/>
    <property type="project" value="InterPro"/>
</dbReference>
<comment type="cofactor">
    <cofactor evidence="1">
        <name>FAD</name>
        <dbReference type="ChEBI" id="CHEBI:57692"/>
    </cofactor>
</comment>
<evidence type="ECO:0000256" key="1">
    <source>
        <dbReference type="ARBA" id="ARBA00001974"/>
    </source>
</evidence>
<evidence type="ECO:0000259" key="8">
    <source>
        <dbReference type="Pfam" id="PF01494"/>
    </source>
</evidence>
<reference evidence="9" key="1">
    <citation type="submission" date="2021-04" db="EMBL/GenBank/DDBJ databases">
        <title>Pseudaminobacter soli sp. nov., isolated from paddy soil contaminated by heavy metals.</title>
        <authorList>
            <person name="Zhang K."/>
        </authorList>
    </citation>
    <scope>NUCLEOTIDE SEQUENCE</scope>
    <source>
        <strain evidence="9">19-2017</strain>
    </source>
</reference>
<dbReference type="GO" id="GO:0006744">
    <property type="term" value="P:ubiquinone biosynthetic process"/>
    <property type="evidence" value="ECO:0007669"/>
    <property type="project" value="InterPro"/>
</dbReference>
<dbReference type="AlphaFoldDB" id="A0A942DYQ0"/>
<sequence>MSNIIVAGTGPAGMLAALALARDGFQVALVGPAANREDGRTTALMAPAIAFLDVLGLRSAIEPASAPLRTMRIIDGTRRLIRSPVVTFHAAEIAEEFFGLNIPNRVLNQALEDAVTRAVGITRHETIVDRWTISQDRVEAHLADGTELSAELAVAADGRNSPARDAAGISTSTKPYRQSAVVLTFAHARGHGFISTEFHTETGPFTQVPLPGNRSSLVWVVEPWEAERLAHRGAEELSLLIEERMQSMLGRVTVDSPVQVYPLSASLPSAFARNRVALVGEAAHMFPPIGAQGLNLGVRDVQELVEIASQYRSDPGSAKALSAYDAKRRPDILARSGAVSLLNRSLLSDMLPAQIARSAGLGLLGSIGPLRAFVMREGMKPGSGFSSLFSALREQVRR</sequence>
<keyword evidence="7" id="KW-0503">Monooxygenase</keyword>
<dbReference type="InterPro" id="IPR036188">
    <property type="entry name" value="FAD/NAD-bd_sf"/>
</dbReference>
<evidence type="ECO:0000256" key="5">
    <source>
        <dbReference type="ARBA" id="ARBA00022827"/>
    </source>
</evidence>
<dbReference type="InterPro" id="IPR010971">
    <property type="entry name" value="UbiH/COQ6"/>
</dbReference>
<evidence type="ECO:0000313" key="10">
    <source>
        <dbReference type="Proteomes" id="UP000680348"/>
    </source>
</evidence>
<name>A0A942DYQ0_9HYPH</name>
<dbReference type="EMBL" id="JAGWCR010000001">
    <property type="protein sequence ID" value="MBS3647370.1"/>
    <property type="molecule type" value="Genomic_DNA"/>
</dbReference>
<keyword evidence="6" id="KW-0560">Oxidoreductase</keyword>
<evidence type="ECO:0000313" key="9">
    <source>
        <dbReference type="EMBL" id="MBS3647370.1"/>
    </source>
</evidence>
<evidence type="ECO:0000256" key="3">
    <source>
        <dbReference type="ARBA" id="ARBA00005349"/>
    </source>
</evidence>
<evidence type="ECO:0000256" key="6">
    <source>
        <dbReference type="ARBA" id="ARBA00023002"/>
    </source>
</evidence>
<dbReference type="RefSeq" id="WP_188252916.1">
    <property type="nucleotide sequence ID" value="NZ_JABVCF010000001.1"/>
</dbReference>
<dbReference type="SUPFAM" id="SSF51905">
    <property type="entry name" value="FAD/NAD(P)-binding domain"/>
    <property type="match status" value="1"/>
</dbReference>
<dbReference type="InterPro" id="IPR002938">
    <property type="entry name" value="FAD-bd"/>
</dbReference>
<evidence type="ECO:0000256" key="2">
    <source>
        <dbReference type="ARBA" id="ARBA00004749"/>
    </source>
</evidence>
<keyword evidence="10" id="KW-1185">Reference proteome</keyword>
<dbReference type="PANTHER" id="PTHR43876:SF7">
    <property type="entry name" value="UBIQUINONE BIOSYNTHESIS MONOOXYGENASE COQ6, MITOCHONDRIAL"/>
    <property type="match status" value="1"/>
</dbReference>
<keyword evidence="4" id="KW-0285">Flavoprotein</keyword>
<dbReference type="NCBIfam" id="NF005691">
    <property type="entry name" value="PRK07494.1"/>
    <property type="match status" value="1"/>
</dbReference>
<dbReference type="Gene3D" id="3.50.50.60">
    <property type="entry name" value="FAD/NAD(P)-binding domain"/>
    <property type="match status" value="2"/>
</dbReference>
<dbReference type="Pfam" id="PF01494">
    <property type="entry name" value="FAD_binding_3"/>
    <property type="match status" value="1"/>
</dbReference>
<comment type="pathway">
    <text evidence="2">Cofactor biosynthesis; ubiquinone biosynthesis.</text>
</comment>
<dbReference type="PRINTS" id="PR00420">
    <property type="entry name" value="RNGMNOXGNASE"/>
</dbReference>
<evidence type="ECO:0000256" key="4">
    <source>
        <dbReference type="ARBA" id="ARBA00022630"/>
    </source>
</evidence>
<comment type="caution">
    <text evidence="9">The sequence shown here is derived from an EMBL/GenBank/DDBJ whole genome shotgun (WGS) entry which is preliminary data.</text>
</comment>
<feature type="domain" description="FAD-binding" evidence="8">
    <location>
        <begin position="3"/>
        <end position="330"/>
    </location>
</feature>
<dbReference type="NCBIfam" id="TIGR01988">
    <property type="entry name" value="Ubi-OHases"/>
    <property type="match status" value="1"/>
</dbReference>
<gene>
    <name evidence="9" type="ORF">KEU06_01865</name>
</gene>
<dbReference type="Proteomes" id="UP000680348">
    <property type="component" value="Unassembled WGS sequence"/>
</dbReference>
<evidence type="ECO:0000256" key="7">
    <source>
        <dbReference type="ARBA" id="ARBA00023033"/>
    </source>
</evidence>
<keyword evidence="5" id="KW-0274">FAD</keyword>